<accession>A0A1B0BQJ3</accession>
<reference evidence="1" key="2">
    <citation type="submission" date="2020-05" db="UniProtKB">
        <authorList>
            <consortium name="EnsemblMetazoa"/>
        </authorList>
    </citation>
    <scope>IDENTIFICATION</scope>
    <source>
        <strain evidence="1">IAEA</strain>
    </source>
</reference>
<dbReference type="EMBL" id="JXJN01018649">
    <property type="status" value="NOT_ANNOTATED_CDS"/>
    <property type="molecule type" value="Genomic_DNA"/>
</dbReference>
<reference evidence="2" key="1">
    <citation type="submission" date="2015-01" db="EMBL/GenBank/DDBJ databases">
        <authorList>
            <person name="Aksoy S."/>
            <person name="Warren W."/>
            <person name="Wilson R.K."/>
        </authorList>
    </citation>
    <scope>NUCLEOTIDE SEQUENCE [LARGE SCALE GENOMIC DNA]</scope>
    <source>
        <strain evidence="2">IAEA</strain>
    </source>
</reference>
<dbReference type="VEuPathDB" id="VectorBase:GPPI037457"/>
<sequence>MVGIGVHISIVGECEAKLAYKGITKEFAVLSSYLRAFYFELRQRTVIYKFSIEENYSPWLTNATLRNMQEENLHLKYFLEDR</sequence>
<keyword evidence="2" id="KW-1185">Reference proteome</keyword>
<dbReference type="EnsemblMetazoa" id="GPPI037457-RA">
    <property type="protein sequence ID" value="GPPI037457-PA"/>
    <property type="gene ID" value="GPPI037457"/>
</dbReference>
<protein>
    <submittedName>
        <fullName evidence="1">Uncharacterized protein</fullName>
    </submittedName>
</protein>
<proteinExistence type="predicted"/>
<dbReference type="Proteomes" id="UP000092460">
    <property type="component" value="Unassembled WGS sequence"/>
</dbReference>
<name>A0A1B0BQJ3_9MUSC</name>
<organism evidence="1 2">
    <name type="scientific">Glossina palpalis gambiensis</name>
    <dbReference type="NCBI Taxonomy" id="67801"/>
    <lineage>
        <taxon>Eukaryota</taxon>
        <taxon>Metazoa</taxon>
        <taxon>Ecdysozoa</taxon>
        <taxon>Arthropoda</taxon>
        <taxon>Hexapoda</taxon>
        <taxon>Insecta</taxon>
        <taxon>Pterygota</taxon>
        <taxon>Neoptera</taxon>
        <taxon>Endopterygota</taxon>
        <taxon>Diptera</taxon>
        <taxon>Brachycera</taxon>
        <taxon>Muscomorpha</taxon>
        <taxon>Hippoboscoidea</taxon>
        <taxon>Glossinidae</taxon>
        <taxon>Glossina</taxon>
    </lineage>
</organism>
<dbReference type="AlphaFoldDB" id="A0A1B0BQJ3"/>
<evidence type="ECO:0000313" key="2">
    <source>
        <dbReference type="Proteomes" id="UP000092460"/>
    </source>
</evidence>
<evidence type="ECO:0000313" key="1">
    <source>
        <dbReference type="EnsemblMetazoa" id="GPPI037457-PA"/>
    </source>
</evidence>